<dbReference type="EMBL" id="CABITT030000007">
    <property type="protein sequence ID" value="VVB10479.1"/>
    <property type="molecule type" value="Genomic_DNA"/>
</dbReference>
<evidence type="ECO:0000313" key="1">
    <source>
        <dbReference type="EMBL" id="VVB10479.1"/>
    </source>
</evidence>
<dbReference type="OrthoDB" id="10369410at2759"/>
<organism evidence="1 2">
    <name type="scientific">Arabis nemorensis</name>
    <dbReference type="NCBI Taxonomy" id="586526"/>
    <lineage>
        <taxon>Eukaryota</taxon>
        <taxon>Viridiplantae</taxon>
        <taxon>Streptophyta</taxon>
        <taxon>Embryophyta</taxon>
        <taxon>Tracheophyta</taxon>
        <taxon>Spermatophyta</taxon>
        <taxon>Magnoliopsida</taxon>
        <taxon>eudicotyledons</taxon>
        <taxon>Gunneridae</taxon>
        <taxon>Pentapetalae</taxon>
        <taxon>rosids</taxon>
        <taxon>malvids</taxon>
        <taxon>Brassicales</taxon>
        <taxon>Brassicaceae</taxon>
        <taxon>Arabideae</taxon>
        <taxon>Arabis</taxon>
    </lineage>
</organism>
<comment type="caution">
    <text evidence="1">The sequence shown here is derived from an EMBL/GenBank/DDBJ whole genome shotgun (WGS) entry which is preliminary data.</text>
</comment>
<reference evidence="1" key="1">
    <citation type="submission" date="2019-07" db="EMBL/GenBank/DDBJ databases">
        <authorList>
            <person name="Dittberner H."/>
        </authorList>
    </citation>
    <scope>NUCLEOTIDE SEQUENCE [LARGE SCALE GENOMIC DNA]</scope>
</reference>
<name>A0A565CA82_9BRAS</name>
<evidence type="ECO:0000313" key="2">
    <source>
        <dbReference type="Proteomes" id="UP000489600"/>
    </source>
</evidence>
<dbReference type="Proteomes" id="UP000489600">
    <property type="component" value="Unassembled WGS sequence"/>
</dbReference>
<accession>A0A565CA82</accession>
<keyword evidence="2" id="KW-1185">Reference proteome</keyword>
<gene>
    <name evidence="1" type="ORF">ANE_LOCUS20923</name>
</gene>
<proteinExistence type="predicted"/>
<sequence>MGRSISVRDGTKLKKVEEIVKAEYGLNNRIDAELSYWTDDRLTRYNGLEVAPTIICDNHGFMVFCSLRKGDKSLNLFVTFSERVNGEVRILGSVDDTIVASPRLGWGVLGTQAVDRI</sequence>
<dbReference type="AlphaFoldDB" id="A0A565CA82"/>
<protein>
    <submittedName>
        <fullName evidence="1">Uncharacterized protein</fullName>
    </submittedName>
</protein>